<feature type="signal peptide" evidence="6">
    <location>
        <begin position="1"/>
        <end position="27"/>
    </location>
</feature>
<dbReference type="PANTHER" id="PTHR43649:SF31">
    <property type="entry name" value="SN-GLYCEROL-3-PHOSPHATE-BINDING PERIPLASMIC PROTEIN UGPB"/>
    <property type="match status" value="1"/>
</dbReference>
<evidence type="ECO:0000256" key="4">
    <source>
        <dbReference type="ARBA" id="ARBA00022729"/>
    </source>
</evidence>
<dbReference type="EMBL" id="SIRE01000006">
    <property type="protein sequence ID" value="TBL79985.1"/>
    <property type="molecule type" value="Genomic_DNA"/>
</dbReference>
<dbReference type="InterPro" id="IPR006059">
    <property type="entry name" value="SBP"/>
</dbReference>
<evidence type="ECO:0000313" key="7">
    <source>
        <dbReference type="EMBL" id="TBL79985.1"/>
    </source>
</evidence>
<dbReference type="InterPro" id="IPR050490">
    <property type="entry name" value="Bact_solute-bd_prot1"/>
</dbReference>
<dbReference type="PROSITE" id="PS51257">
    <property type="entry name" value="PROKAR_LIPOPROTEIN"/>
    <property type="match status" value="1"/>
</dbReference>
<dbReference type="AlphaFoldDB" id="A0A4Q9DUQ9"/>
<keyword evidence="3" id="KW-0813">Transport</keyword>
<comment type="subcellular location">
    <subcellularLocation>
        <location evidence="1">Cell envelope</location>
    </subcellularLocation>
</comment>
<dbReference type="Pfam" id="PF13416">
    <property type="entry name" value="SBP_bac_8"/>
    <property type="match status" value="1"/>
</dbReference>
<sequence>MNKKGSIIMAVSMMASLLAGCGGSQQAATDTPSKSSPASTPAPAASTSTAKAPASGGKVTIDYWHSMGGKNGEYIDAMIKRFNDTHPNIEVVGTFQGGYEDVVTKLQQSIAAGTAPDVSMLERSFVQLFADADVLEDLTPYMKKSNLSTDDFVAGLMGHSTFDKKLVTLPFNRSTPIMHVNKTLLDEKGLKVPTNWDELKQVANALVVKENGEYKRQGLTMPFDDWYLIAMMTQSKGKFFNDEGTSIGFYDNGVGAKVFSFLKDLQNSGALYYPPVKDSGTIADQLFIDGKVGILFESTGIIGKVGQSVKFNYVTSYLPKNDVYANPTGGANVTMLASSKKKDAAWEFMYWLMTDPKGGQQFIIDSGYLPFTKKMVDSPEMKELYAKEPNRKVAYDQLQYAVDTNKHLAWTPIVQEFRKGMQAIMYDNKDIQSTLTTFKKEADRLMSGK</sequence>
<evidence type="ECO:0000313" key="8">
    <source>
        <dbReference type="Proteomes" id="UP000293142"/>
    </source>
</evidence>
<name>A0A4Q9DUQ9_9BACL</name>
<feature type="compositionally biased region" description="Low complexity" evidence="5">
    <location>
        <begin position="27"/>
        <end position="55"/>
    </location>
</feature>
<keyword evidence="8" id="KW-1185">Reference proteome</keyword>
<evidence type="ECO:0000256" key="1">
    <source>
        <dbReference type="ARBA" id="ARBA00004196"/>
    </source>
</evidence>
<dbReference type="Proteomes" id="UP000293142">
    <property type="component" value="Unassembled WGS sequence"/>
</dbReference>
<comment type="similarity">
    <text evidence="2">Belongs to the bacterial solute-binding protein 1 family.</text>
</comment>
<gene>
    <name evidence="7" type="ORF">EYB31_10405</name>
</gene>
<dbReference type="Gene3D" id="3.40.190.10">
    <property type="entry name" value="Periplasmic binding protein-like II"/>
    <property type="match status" value="1"/>
</dbReference>
<evidence type="ECO:0000256" key="3">
    <source>
        <dbReference type="ARBA" id="ARBA00022448"/>
    </source>
</evidence>
<feature type="region of interest" description="Disordered" evidence="5">
    <location>
        <begin position="24"/>
        <end position="55"/>
    </location>
</feature>
<keyword evidence="4 6" id="KW-0732">Signal</keyword>
<accession>A0A4Q9DUQ9</accession>
<reference evidence="7 8" key="1">
    <citation type="submission" date="2019-02" db="EMBL/GenBank/DDBJ databases">
        <title>Paenibacillus sp. nov., isolated from surface-sterilized tissue of Thalictrum simplex L.</title>
        <authorList>
            <person name="Tuo L."/>
        </authorList>
    </citation>
    <scope>NUCLEOTIDE SEQUENCE [LARGE SCALE GENOMIC DNA]</scope>
    <source>
        <strain evidence="7 8">N2SHLJ1</strain>
    </source>
</reference>
<dbReference type="GO" id="GO:0030313">
    <property type="term" value="C:cell envelope"/>
    <property type="evidence" value="ECO:0007669"/>
    <property type="project" value="UniProtKB-SubCell"/>
</dbReference>
<feature type="chain" id="PRO_5021015413" evidence="6">
    <location>
        <begin position="28"/>
        <end position="449"/>
    </location>
</feature>
<organism evidence="7 8">
    <name type="scientific">Paenibacillus thalictri</name>
    <dbReference type="NCBI Taxonomy" id="2527873"/>
    <lineage>
        <taxon>Bacteria</taxon>
        <taxon>Bacillati</taxon>
        <taxon>Bacillota</taxon>
        <taxon>Bacilli</taxon>
        <taxon>Bacillales</taxon>
        <taxon>Paenibacillaceae</taxon>
        <taxon>Paenibacillus</taxon>
    </lineage>
</organism>
<comment type="caution">
    <text evidence="7">The sequence shown here is derived from an EMBL/GenBank/DDBJ whole genome shotgun (WGS) entry which is preliminary data.</text>
</comment>
<dbReference type="CDD" id="cd14748">
    <property type="entry name" value="PBP2_UgpB"/>
    <property type="match status" value="1"/>
</dbReference>
<evidence type="ECO:0000256" key="5">
    <source>
        <dbReference type="SAM" id="MobiDB-lite"/>
    </source>
</evidence>
<dbReference type="SUPFAM" id="SSF53850">
    <property type="entry name" value="Periplasmic binding protein-like II"/>
    <property type="match status" value="1"/>
</dbReference>
<evidence type="ECO:0000256" key="2">
    <source>
        <dbReference type="ARBA" id="ARBA00008520"/>
    </source>
</evidence>
<dbReference type="PANTHER" id="PTHR43649">
    <property type="entry name" value="ARABINOSE-BINDING PROTEIN-RELATED"/>
    <property type="match status" value="1"/>
</dbReference>
<dbReference type="OrthoDB" id="9795467at2"/>
<dbReference type="RefSeq" id="WP_131013231.1">
    <property type="nucleotide sequence ID" value="NZ_SIRE01000006.1"/>
</dbReference>
<evidence type="ECO:0000256" key="6">
    <source>
        <dbReference type="SAM" id="SignalP"/>
    </source>
</evidence>
<protein>
    <submittedName>
        <fullName evidence="7">Extracellular solute-binding protein</fullName>
    </submittedName>
</protein>
<proteinExistence type="inferred from homology"/>